<gene>
    <name evidence="3" type="ORF">PEC302110_26730</name>
</gene>
<evidence type="ECO:0000313" key="4">
    <source>
        <dbReference type="Proteomes" id="UP001377830"/>
    </source>
</evidence>
<dbReference type="Pfam" id="PF13356">
    <property type="entry name" value="Arm-DNA-bind_3"/>
    <property type="match status" value="1"/>
</dbReference>
<dbReference type="InterPro" id="IPR025166">
    <property type="entry name" value="Integrase_DNA_bind_dom"/>
</dbReference>
<feature type="compositionally biased region" description="Basic and acidic residues" evidence="1">
    <location>
        <begin position="1"/>
        <end position="19"/>
    </location>
</feature>
<feature type="region of interest" description="Disordered" evidence="1">
    <location>
        <begin position="1"/>
        <end position="27"/>
    </location>
</feature>
<keyword evidence="4" id="KW-1185">Reference proteome</keyword>
<dbReference type="EMBL" id="AP028908">
    <property type="protein sequence ID" value="BES85576.1"/>
    <property type="molecule type" value="Genomic_DNA"/>
</dbReference>
<evidence type="ECO:0000313" key="3">
    <source>
        <dbReference type="EMBL" id="BES85576.1"/>
    </source>
</evidence>
<organism evidence="3 4">
    <name type="scientific">Pectobacterium araliae</name>
    <dbReference type="NCBI Taxonomy" id="3073862"/>
    <lineage>
        <taxon>Bacteria</taxon>
        <taxon>Pseudomonadati</taxon>
        <taxon>Pseudomonadota</taxon>
        <taxon>Gammaproteobacteria</taxon>
        <taxon>Enterobacterales</taxon>
        <taxon>Pectobacteriaceae</taxon>
        <taxon>Pectobacterium</taxon>
    </lineage>
</organism>
<name>A0AAN0MLU2_9GAMM</name>
<reference evidence="4" key="1">
    <citation type="journal article" date="2024" name="Int. J. Syst. Evol. Microbiol.">
        <title>Pectobacterium araliae sp. nov., a pathogen causing bacterial soft rot of Japanese angelica tree in Japan.</title>
        <authorList>
            <person name="Sawada H."/>
            <person name="Someya N."/>
            <person name="Morohoshi T."/>
            <person name="Ono M."/>
            <person name="Satou M."/>
        </authorList>
    </citation>
    <scope>NUCLEOTIDE SEQUENCE [LARGE SCALE GENOMIC DNA]</scope>
    <source>
        <strain evidence="4">MAFF 302110</strain>
    </source>
</reference>
<sequence length="52" mass="6009">MALTEAKVRNAKPAEKSVKLTDANGMHPLVQPNGSKYWRLQYRLQVSKKCWH</sequence>
<feature type="domain" description="Integrase DNA-binding" evidence="2">
    <location>
        <begin position="3"/>
        <end position="46"/>
    </location>
</feature>
<dbReference type="KEGG" id="parl:PEC302110_26730"/>
<dbReference type="InterPro" id="IPR038488">
    <property type="entry name" value="Integrase_DNA-bd_sf"/>
</dbReference>
<accession>A0AAN0MLU2</accession>
<dbReference type="AlphaFoldDB" id="A0AAN0MLU2"/>
<protein>
    <recommendedName>
        <fullName evidence="2">Integrase DNA-binding domain-containing protein</fullName>
    </recommendedName>
</protein>
<evidence type="ECO:0000256" key="1">
    <source>
        <dbReference type="SAM" id="MobiDB-lite"/>
    </source>
</evidence>
<dbReference type="Proteomes" id="UP001377830">
    <property type="component" value="Chromosome"/>
</dbReference>
<evidence type="ECO:0000259" key="2">
    <source>
        <dbReference type="Pfam" id="PF13356"/>
    </source>
</evidence>
<proteinExistence type="predicted"/>
<dbReference type="Gene3D" id="3.30.160.390">
    <property type="entry name" value="Integrase, DNA-binding domain"/>
    <property type="match status" value="1"/>
</dbReference>